<comment type="caution">
    <text evidence="1">The sequence shown here is derived from an EMBL/GenBank/DDBJ whole genome shotgun (WGS) entry which is preliminary data.</text>
</comment>
<accession>A0AAE4HZC0</accession>
<gene>
    <name evidence="1" type="ORF">P7H00_00980</name>
</gene>
<dbReference type="RefSeq" id="WP_311796383.1">
    <property type="nucleotide sequence ID" value="NZ_JARQAI010000001.1"/>
</dbReference>
<dbReference type="Proteomes" id="UP001180842">
    <property type="component" value="Unassembled WGS sequence"/>
</dbReference>
<name>A0AAE4HZC0_9ENTE</name>
<evidence type="ECO:0000313" key="2">
    <source>
        <dbReference type="Proteomes" id="UP001180842"/>
    </source>
</evidence>
<sequence>MRTFNQADYLDDQLWSPLWERYLKQAVPFDPLNTKEISMIVPIPEQTGVLIFSEKTIYHSDENGLTVLKQYSAAHGFPHYKLVCTCLKTLPSFGSYKFPWLCLHFSLFPLENTQRTIWMNPLKISQLHYENDRYYAEMLTTPNVALPILKRSFFLRTELALYSLALFRHDVLRFHKKADTPLAYLDLPDTFFARQISQRHRLSQFSHRIGEFTSQYNRTHFLHYYDKLVDDPHKLDWNR</sequence>
<protein>
    <submittedName>
        <fullName evidence="1">Uncharacterized protein</fullName>
    </submittedName>
</protein>
<evidence type="ECO:0000313" key="1">
    <source>
        <dbReference type="EMBL" id="MDT2735703.1"/>
    </source>
</evidence>
<dbReference type="AlphaFoldDB" id="A0AAE4HZC0"/>
<reference evidence="1" key="1">
    <citation type="submission" date="2023-03" db="EMBL/GenBank/DDBJ databases">
        <authorList>
            <person name="Shen W."/>
            <person name="Cai J."/>
        </authorList>
    </citation>
    <scope>NUCLEOTIDE SEQUENCE</scope>
    <source>
        <strain evidence="1">P69-2</strain>
    </source>
</reference>
<dbReference type="EMBL" id="JARQAI010000001">
    <property type="protein sequence ID" value="MDT2735703.1"/>
    <property type="molecule type" value="Genomic_DNA"/>
</dbReference>
<proteinExistence type="predicted"/>
<organism evidence="1 2">
    <name type="scientific">Enterococcus pseudoavium</name>
    <dbReference type="NCBI Taxonomy" id="44007"/>
    <lineage>
        <taxon>Bacteria</taxon>
        <taxon>Bacillati</taxon>
        <taxon>Bacillota</taxon>
        <taxon>Bacilli</taxon>
        <taxon>Lactobacillales</taxon>
        <taxon>Enterococcaceae</taxon>
        <taxon>Enterococcus</taxon>
    </lineage>
</organism>